<gene>
    <name evidence="2" type="ORF">PEVE_00035249</name>
</gene>
<evidence type="ECO:0008006" key="4">
    <source>
        <dbReference type="Google" id="ProtNLM"/>
    </source>
</evidence>
<feature type="region of interest" description="Disordered" evidence="1">
    <location>
        <begin position="105"/>
        <end position="155"/>
    </location>
</feature>
<reference evidence="2 3" key="1">
    <citation type="submission" date="2022-05" db="EMBL/GenBank/DDBJ databases">
        <authorList>
            <consortium name="Genoscope - CEA"/>
            <person name="William W."/>
        </authorList>
    </citation>
    <scope>NUCLEOTIDE SEQUENCE [LARGE SCALE GENOMIC DNA]</scope>
</reference>
<proteinExistence type="predicted"/>
<dbReference type="PANTHER" id="PTHR33309:SF1">
    <property type="entry name" value="MYB_SANT-LIKE DNA-BINDING DOMAIN-CONTAINING PROTEIN"/>
    <property type="match status" value="1"/>
</dbReference>
<feature type="compositionally biased region" description="Basic and acidic residues" evidence="1">
    <location>
        <begin position="105"/>
        <end position="116"/>
    </location>
</feature>
<accession>A0ABN8MH09</accession>
<organism evidence="2 3">
    <name type="scientific">Porites evermanni</name>
    <dbReference type="NCBI Taxonomy" id="104178"/>
    <lineage>
        <taxon>Eukaryota</taxon>
        <taxon>Metazoa</taxon>
        <taxon>Cnidaria</taxon>
        <taxon>Anthozoa</taxon>
        <taxon>Hexacorallia</taxon>
        <taxon>Scleractinia</taxon>
        <taxon>Fungiina</taxon>
        <taxon>Poritidae</taxon>
        <taxon>Porites</taxon>
    </lineage>
</organism>
<dbReference type="PANTHER" id="PTHR33309">
    <property type="entry name" value="KERATIN, ULTRA HIGH-SULFUR MATRIX PROTEIN-LIKE"/>
    <property type="match status" value="1"/>
</dbReference>
<dbReference type="Proteomes" id="UP001159427">
    <property type="component" value="Unassembled WGS sequence"/>
</dbReference>
<dbReference type="Gene3D" id="1.10.10.60">
    <property type="entry name" value="Homeodomain-like"/>
    <property type="match status" value="1"/>
</dbReference>
<protein>
    <recommendedName>
        <fullName evidence="4">MADF domain-containing protein</fullName>
    </recommendedName>
</protein>
<evidence type="ECO:0000256" key="1">
    <source>
        <dbReference type="SAM" id="MobiDB-lite"/>
    </source>
</evidence>
<dbReference type="EMBL" id="CALNXI010000543">
    <property type="protein sequence ID" value="CAH3028952.1"/>
    <property type="molecule type" value="Genomic_DNA"/>
</dbReference>
<feature type="compositionally biased region" description="Basic and acidic residues" evidence="1">
    <location>
        <begin position="122"/>
        <end position="142"/>
    </location>
</feature>
<keyword evidence="3" id="KW-1185">Reference proteome</keyword>
<evidence type="ECO:0000313" key="3">
    <source>
        <dbReference type="Proteomes" id="UP001159427"/>
    </source>
</evidence>
<name>A0ABN8MH09_9CNID</name>
<comment type="caution">
    <text evidence="2">The sequence shown here is derived from an EMBL/GenBank/DDBJ whole genome shotgun (WGS) entry which is preliminary data.</text>
</comment>
<evidence type="ECO:0000313" key="2">
    <source>
        <dbReference type="EMBL" id="CAH3028952.1"/>
    </source>
</evidence>
<sequence>MTSKRELFIWKKHHDLLLLKEVVLEEPFKHNNGSKEKGASWSKIADALTQHGMKVPQRSVRERFDKLYSDFKEREREEKQASGIDVEYDDNHKALTEIHERVLELEEERQDKETQEKATAAEMRKRATERLSVKKRRSKDDATVSDEPEEEVSPKRRMTGTVKYLMMPSIHVQESNTAIYTTLGYKKLMPGKNFCCPYLGVFIKTPCLHYLAQPIMQKPNSIIVLLYILILRNRGEAFSHSVSEENTSRGLVTRQISVANITFIISSSQAIVN</sequence>